<keyword evidence="3" id="KW-1185">Reference proteome</keyword>
<proteinExistence type="predicted"/>
<feature type="region of interest" description="Disordered" evidence="1">
    <location>
        <begin position="80"/>
        <end position="105"/>
    </location>
</feature>
<dbReference type="AlphaFoldDB" id="A0AAE1FWN1"/>
<dbReference type="Proteomes" id="UP001286313">
    <property type="component" value="Unassembled WGS sequence"/>
</dbReference>
<evidence type="ECO:0000313" key="2">
    <source>
        <dbReference type="EMBL" id="KAK3881997.1"/>
    </source>
</evidence>
<accession>A0AAE1FWN1</accession>
<evidence type="ECO:0000313" key="3">
    <source>
        <dbReference type="Proteomes" id="UP001286313"/>
    </source>
</evidence>
<comment type="caution">
    <text evidence="2">The sequence shown here is derived from an EMBL/GenBank/DDBJ whole genome shotgun (WGS) entry which is preliminary data.</text>
</comment>
<dbReference type="EMBL" id="JAWQEG010001149">
    <property type="protein sequence ID" value="KAK3881997.1"/>
    <property type="molecule type" value="Genomic_DNA"/>
</dbReference>
<name>A0AAE1FWN1_PETCI</name>
<sequence length="129" mass="14856">MRKDIGQEPNINMFTVNLIRSYKMKPADVHSAAHPCCCKNLYNMEDSCVYCTRAPLDQDLIATVEQFYHLCMKTDTHQELHALEEENQDDEMDEPDEPSPPPLSMPEMSELAYWWHFSQGCCPVSPIMG</sequence>
<feature type="compositionally biased region" description="Acidic residues" evidence="1">
    <location>
        <begin position="85"/>
        <end position="97"/>
    </location>
</feature>
<evidence type="ECO:0000256" key="1">
    <source>
        <dbReference type="SAM" id="MobiDB-lite"/>
    </source>
</evidence>
<gene>
    <name evidence="2" type="ORF">Pcinc_013601</name>
</gene>
<reference evidence="2" key="1">
    <citation type="submission" date="2023-10" db="EMBL/GenBank/DDBJ databases">
        <title>Genome assemblies of two species of porcelain crab, Petrolisthes cinctipes and Petrolisthes manimaculis (Anomura: Porcellanidae).</title>
        <authorList>
            <person name="Angst P."/>
        </authorList>
    </citation>
    <scope>NUCLEOTIDE SEQUENCE</scope>
    <source>
        <strain evidence="2">PB745_01</strain>
        <tissue evidence="2">Gill</tissue>
    </source>
</reference>
<organism evidence="2 3">
    <name type="scientific">Petrolisthes cinctipes</name>
    <name type="common">Flat porcelain crab</name>
    <dbReference type="NCBI Taxonomy" id="88211"/>
    <lineage>
        <taxon>Eukaryota</taxon>
        <taxon>Metazoa</taxon>
        <taxon>Ecdysozoa</taxon>
        <taxon>Arthropoda</taxon>
        <taxon>Crustacea</taxon>
        <taxon>Multicrustacea</taxon>
        <taxon>Malacostraca</taxon>
        <taxon>Eumalacostraca</taxon>
        <taxon>Eucarida</taxon>
        <taxon>Decapoda</taxon>
        <taxon>Pleocyemata</taxon>
        <taxon>Anomura</taxon>
        <taxon>Galatheoidea</taxon>
        <taxon>Porcellanidae</taxon>
        <taxon>Petrolisthes</taxon>
    </lineage>
</organism>
<protein>
    <submittedName>
        <fullName evidence="2">Uncharacterized protein</fullName>
    </submittedName>
</protein>